<keyword evidence="11" id="KW-1185">Reference proteome</keyword>
<evidence type="ECO:0000256" key="7">
    <source>
        <dbReference type="ARBA" id="ARBA00023136"/>
    </source>
</evidence>
<feature type="transmembrane region" description="Helical" evidence="9">
    <location>
        <begin position="44"/>
        <end position="62"/>
    </location>
</feature>
<comment type="caution">
    <text evidence="10">The sequence shown here is derived from an EMBL/GenBank/DDBJ whole genome shotgun (WGS) entry which is preliminary data.</text>
</comment>
<evidence type="ECO:0008006" key="12">
    <source>
        <dbReference type="Google" id="ProtNLM"/>
    </source>
</evidence>
<dbReference type="PANTHER" id="PTHR33281">
    <property type="entry name" value="UPF0187 PROTEIN YNEE"/>
    <property type="match status" value="1"/>
</dbReference>
<comment type="subcellular location">
    <subcellularLocation>
        <location evidence="1">Cell membrane</location>
        <topology evidence="1">Multi-pass membrane protein</topology>
    </subcellularLocation>
</comment>
<keyword evidence="2" id="KW-0813">Transport</keyword>
<evidence type="ECO:0000256" key="6">
    <source>
        <dbReference type="ARBA" id="ARBA00023065"/>
    </source>
</evidence>
<dbReference type="GO" id="GO:0005886">
    <property type="term" value="C:plasma membrane"/>
    <property type="evidence" value="ECO:0007669"/>
    <property type="project" value="UniProtKB-SubCell"/>
</dbReference>
<evidence type="ECO:0000256" key="1">
    <source>
        <dbReference type="ARBA" id="ARBA00004651"/>
    </source>
</evidence>
<evidence type="ECO:0000256" key="4">
    <source>
        <dbReference type="ARBA" id="ARBA00022692"/>
    </source>
</evidence>
<keyword evidence="5 9" id="KW-1133">Transmembrane helix</keyword>
<reference evidence="10 11" key="1">
    <citation type="submission" date="2020-02" db="EMBL/GenBank/DDBJ databases">
        <title>Draft genome sequence of two Spirosoma agri KCTC 52727 and Spirosoma terrae KCTC 52035.</title>
        <authorList>
            <person name="Rojas J."/>
            <person name="Ambika Manirajan B."/>
            <person name="Suarez C."/>
            <person name="Ratering S."/>
            <person name="Schnell S."/>
        </authorList>
    </citation>
    <scope>NUCLEOTIDE SEQUENCE [LARGE SCALE GENOMIC DNA]</scope>
    <source>
        <strain evidence="10 11">KCTC 52035</strain>
    </source>
</reference>
<dbReference type="EMBL" id="JAAFZH010000005">
    <property type="protein sequence ID" value="NDU95816.1"/>
    <property type="molecule type" value="Genomic_DNA"/>
</dbReference>
<keyword evidence="7 9" id="KW-0472">Membrane</keyword>
<keyword evidence="4 9" id="KW-0812">Transmembrane</keyword>
<evidence type="ECO:0000256" key="9">
    <source>
        <dbReference type="SAM" id="Phobius"/>
    </source>
</evidence>
<dbReference type="InterPro" id="IPR044669">
    <property type="entry name" value="YneE/VCCN1/2-like"/>
</dbReference>
<keyword evidence="6" id="KW-0406">Ion transport</keyword>
<comment type="similarity">
    <text evidence="8">Belongs to the anion channel-forming bestrophin (TC 1.A.46) family.</text>
</comment>
<sequence>MLLNPNLKFARMILITWKVDLIMIALCIVAYWVEVHVLKEYVHIPAAIPTLMGTAIAFFVGFNNNQAYDRWWEARTIWGGIVNDSRSWTRSVLFYSLGAQTDSKLFSDRFDEAQAIPYRMIKRHLSFLYALKRSLRGSGEEDYKTYLEEADQKTVARFTNIPSALLDLQNQDLQLLRERNQVDGYAFLALNDLIVRFSDGMGKCERIKTTVFPVTYIYFTRVFIWMLITLLTMVIADEAGAWSIALGWLVGFVFHVTHINGLSLMNPFDGNPASISLNAIVRTIEINTLETLKNPQVPAPVEAVNGEYIL</sequence>
<evidence type="ECO:0000313" key="11">
    <source>
        <dbReference type="Proteomes" id="UP000474175"/>
    </source>
</evidence>
<evidence type="ECO:0000256" key="2">
    <source>
        <dbReference type="ARBA" id="ARBA00022448"/>
    </source>
</evidence>
<proteinExistence type="inferred from homology"/>
<feature type="transmembrane region" description="Helical" evidence="9">
    <location>
        <begin position="216"/>
        <end position="235"/>
    </location>
</feature>
<dbReference type="GO" id="GO:0005254">
    <property type="term" value="F:chloride channel activity"/>
    <property type="evidence" value="ECO:0007669"/>
    <property type="project" value="InterPro"/>
</dbReference>
<dbReference type="Proteomes" id="UP000474175">
    <property type="component" value="Unassembled WGS sequence"/>
</dbReference>
<gene>
    <name evidence="10" type="ORF">GK108_13110</name>
</gene>
<dbReference type="PANTHER" id="PTHR33281:SF19">
    <property type="entry name" value="VOLTAGE-DEPENDENT ANION CHANNEL-FORMING PROTEIN YNEE"/>
    <property type="match status" value="1"/>
</dbReference>
<accession>A0A6L9L5I5</accession>
<dbReference type="Pfam" id="PF25539">
    <property type="entry name" value="Bestrophin_2"/>
    <property type="match status" value="1"/>
</dbReference>
<dbReference type="AlphaFoldDB" id="A0A6L9L5I5"/>
<evidence type="ECO:0000256" key="3">
    <source>
        <dbReference type="ARBA" id="ARBA00022475"/>
    </source>
</evidence>
<evidence type="ECO:0000313" key="10">
    <source>
        <dbReference type="EMBL" id="NDU95816.1"/>
    </source>
</evidence>
<name>A0A6L9L5I5_9BACT</name>
<organism evidence="10 11">
    <name type="scientific">Spirosoma terrae</name>
    <dbReference type="NCBI Taxonomy" id="1968276"/>
    <lineage>
        <taxon>Bacteria</taxon>
        <taxon>Pseudomonadati</taxon>
        <taxon>Bacteroidota</taxon>
        <taxon>Cytophagia</taxon>
        <taxon>Cytophagales</taxon>
        <taxon>Cytophagaceae</taxon>
        <taxon>Spirosoma</taxon>
    </lineage>
</organism>
<evidence type="ECO:0000256" key="5">
    <source>
        <dbReference type="ARBA" id="ARBA00022989"/>
    </source>
</evidence>
<feature type="transmembrane region" description="Helical" evidence="9">
    <location>
        <begin position="12"/>
        <end position="32"/>
    </location>
</feature>
<dbReference type="RefSeq" id="WP_163948624.1">
    <property type="nucleotide sequence ID" value="NZ_JAAFZH010000005.1"/>
</dbReference>
<keyword evidence="3" id="KW-1003">Cell membrane</keyword>
<evidence type="ECO:0000256" key="8">
    <source>
        <dbReference type="ARBA" id="ARBA00034708"/>
    </source>
</evidence>
<feature type="transmembrane region" description="Helical" evidence="9">
    <location>
        <begin position="241"/>
        <end position="259"/>
    </location>
</feature>
<protein>
    <recommendedName>
        <fullName evidence="12">Bestrophin</fullName>
    </recommendedName>
</protein>